<protein>
    <submittedName>
        <fullName evidence="1">Uncharacterized protein</fullName>
    </submittedName>
</protein>
<proteinExistence type="predicted"/>
<evidence type="ECO:0000313" key="2">
    <source>
        <dbReference type="Proteomes" id="UP001374535"/>
    </source>
</evidence>
<dbReference type="Proteomes" id="UP001374535">
    <property type="component" value="Chromosome 2"/>
</dbReference>
<reference evidence="1 2" key="1">
    <citation type="journal article" date="2023" name="Life. Sci Alliance">
        <title>Evolutionary insights into 3D genome organization and epigenetic landscape of Vigna mungo.</title>
        <authorList>
            <person name="Junaid A."/>
            <person name="Singh B."/>
            <person name="Bhatia S."/>
        </authorList>
    </citation>
    <scope>NUCLEOTIDE SEQUENCE [LARGE SCALE GENOMIC DNA]</scope>
    <source>
        <strain evidence="1">Urdbean</strain>
    </source>
</reference>
<accession>A0AAQ3P6F5</accession>
<organism evidence="1 2">
    <name type="scientific">Vigna mungo</name>
    <name type="common">Black gram</name>
    <name type="synonym">Phaseolus mungo</name>
    <dbReference type="NCBI Taxonomy" id="3915"/>
    <lineage>
        <taxon>Eukaryota</taxon>
        <taxon>Viridiplantae</taxon>
        <taxon>Streptophyta</taxon>
        <taxon>Embryophyta</taxon>
        <taxon>Tracheophyta</taxon>
        <taxon>Spermatophyta</taxon>
        <taxon>Magnoliopsida</taxon>
        <taxon>eudicotyledons</taxon>
        <taxon>Gunneridae</taxon>
        <taxon>Pentapetalae</taxon>
        <taxon>rosids</taxon>
        <taxon>fabids</taxon>
        <taxon>Fabales</taxon>
        <taxon>Fabaceae</taxon>
        <taxon>Papilionoideae</taxon>
        <taxon>50 kb inversion clade</taxon>
        <taxon>NPAAA clade</taxon>
        <taxon>indigoferoid/millettioid clade</taxon>
        <taxon>Phaseoleae</taxon>
        <taxon>Vigna</taxon>
    </lineage>
</organism>
<gene>
    <name evidence="1" type="ORF">V8G54_008000</name>
</gene>
<feature type="non-terminal residue" evidence="1">
    <location>
        <position position="1"/>
    </location>
</feature>
<evidence type="ECO:0000313" key="1">
    <source>
        <dbReference type="EMBL" id="WVZ20678.1"/>
    </source>
</evidence>
<sequence length="113" mass="12615">MNGKIIGQKPLYVAVAQLKEERKANLQVIVSFLICKLHLSLLALLDIIQLILVQEPQAIGYGFQPHVLPQSMCGIATKHVWDCSKFHYAIPPLETGFSWTKDGVLLHEGLEIP</sequence>
<dbReference type="AlphaFoldDB" id="A0AAQ3P6F5"/>
<name>A0AAQ3P6F5_VIGMU</name>
<keyword evidence="2" id="KW-1185">Reference proteome</keyword>
<dbReference type="EMBL" id="CP144699">
    <property type="protein sequence ID" value="WVZ20678.1"/>
    <property type="molecule type" value="Genomic_DNA"/>
</dbReference>